<evidence type="ECO:0000256" key="4">
    <source>
        <dbReference type="ARBA" id="ARBA00022989"/>
    </source>
</evidence>
<feature type="transmembrane region" description="Helical" evidence="7">
    <location>
        <begin position="379"/>
        <end position="396"/>
    </location>
</feature>
<feature type="transmembrane region" description="Helical" evidence="7">
    <location>
        <begin position="174"/>
        <end position="195"/>
    </location>
</feature>
<dbReference type="PANTHER" id="PTHR43791:SF48">
    <property type="entry name" value="TRANSPORTER, PUTATIVE (AFU_ORTHOLOGUE AFUA_4G01000)-RELATED"/>
    <property type="match status" value="1"/>
</dbReference>
<keyword evidence="5 7" id="KW-0472">Membrane</keyword>
<comment type="caution">
    <text evidence="9">The sequence shown here is derived from an EMBL/GenBank/DDBJ whole genome shotgun (WGS) entry which is preliminary data.</text>
</comment>
<evidence type="ECO:0000256" key="2">
    <source>
        <dbReference type="ARBA" id="ARBA00022448"/>
    </source>
</evidence>
<evidence type="ECO:0000256" key="7">
    <source>
        <dbReference type="SAM" id="Phobius"/>
    </source>
</evidence>
<evidence type="ECO:0000256" key="5">
    <source>
        <dbReference type="ARBA" id="ARBA00023136"/>
    </source>
</evidence>
<proteinExistence type="predicted"/>
<dbReference type="GO" id="GO:0022857">
    <property type="term" value="F:transmembrane transporter activity"/>
    <property type="evidence" value="ECO:0007669"/>
    <property type="project" value="InterPro"/>
</dbReference>
<dbReference type="PANTHER" id="PTHR43791">
    <property type="entry name" value="PERMEASE-RELATED"/>
    <property type="match status" value="1"/>
</dbReference>
<feature type="transmembrane region" description="Helical" evidence="7">
    <location>
        <begin position="354"/>
        <end position="372"/>
    </location>
</feature>
<accession>A0A8J2IHU1</accession>
<evidence type="ECO:0000256" key="3">
    <source>
        <dbReference type="ARBA" id="ARBA00022692"/>
    </source>
</evidence>
<dbReference type="AlphaFoldDB" id="A0A8J2IHU1"/>
<dbReference type="Proteomes" id="UP000693738">
    <property type="component" value="Unassembled WGS sequence"/>
</dbReference>
<evidence type="ECO:0000256" key="1">
    <source>
        <dbReference type="ARBA" id="ARBA00004141"/>
    </source>
</evidence>
<feature type="transmembrane region" description="Helical" evidence="7">
    <location>
        <begin position="473"/>
        <end position="491"/>
    </location>
</feature>
<feature type="transmembrane region" description="Helical" evidence="7">
    <location>
        <begin position="402"/>
        <end position="421"/>
    </location>
</feature>
<dbReference type="InterPro" id="IPR020846">
    <property type="entry name" value="MFS_dom"/>
</dbReference>
<feature type="domain" description="Major facilitator superfamily (MFS) profile" evidence="8">
    <location>
        <begin position="60"/>
        <end position="496"/>
    </location>
</feature>
<gene>
    <name evidence="9" type="ORF">FEQUK3_LOCUS3279</name>
</gene>
<protein>
    <recommendedName>
        <fullName evidence="8">Major facilitator superfamily (MFS) profile domain-containing protein</fullName>
    </recommendedName>
</protein>
<keyword evidence="2" id="KW-0813">Transport</keyword>
<evidence type="ECO:0000259" key="8">
    <source>
        <dbReference type="PROSITE" id="PS50850"/>
    </source>
</evidence>
<organism evidence="9 10">
    <name type="scientific">Fusarium equiseti</name>
    <name type="common">Fusarium scirpi</name>
    <dbReference type="NCBI Taxonomy" id="61235"/>
    <lineage>
        <taxon>Eukaryota</taxon>
        <taxon>Fungi</taxon>
        <taxon>Dikarya</taxon>
        <taxon>Ascomycota</taxon>
        <taxon>Pezizomycotina</taxon>
        <taxon>Sordariomycetes</taxon>
        <taxon>Hypocreomycetidae</taxon>
        <taxon>Hypocreales</taxon>
        <taxon>Nectriaceae</taxon>
        <taxon>Fusarium</taxon>
        <taxon>Fusarium incarnatum-equiseti species complex</taxon>
    </lineage>
</organism>
<dbReference type="FunFam" id="1.20.1250.20:FF:000013">
    <property type="entry name" value="MFS general substrate transporter"/>
    <property type="match status" value="1"/>
</dbReference>
<keyword evidence="4 7" id="KW-1133">Transmembrane helix</keyword>
<evidence type="ECO:0000313" key="9">
    <source>
        <dbReference type="EMBL" id="CAG7557591.1"/>
    </source>
</evidence>
<dbReference type="PROSITE" id="PS50850">
    <property type="entry name" value="MFS"/>
    <property type="match status" value="1"/>
</dbReference>
<dbReference type="EMBL" id="CAJSTJ010000119">
    <property type="protein sequence ID" value="CAG7557591.1"/>
    <property type="molecule type" value="Genomic_DNA"/>
</dbReference>
<sequence length="529" mass="58500">MAIKGSDTEKEIGKEEQFEHADAHDAAARGHLATDEHGNPIATFDAEAEKKLRRKIDWYVMPTVTILYLMCFVDRANIGNARLAGLEADLGLKGYDFNLLLTVFYIVRIYPPLPIDPLTRSNKRAWQSYIVFELPANMLCKWMGPGWFIPGTAVCFGIASLGTAFVNTMGEACAVRFILGIFEAGMLPGIAYYLSRWYRRGELAFRLAIYVAMGSFGGAFGGLLASGILKLDSVGSLTRWRMIFAIEGIASIGLALIGFFSMTDRPSTARWLTQEEKDLAIARIKSERVGVTEVLEKFSWKLARRGIFSPVTAGTAVIFLFTNITVQGLAFFAPTIVRTIYPDASVVQQQLRTVPPYIVGTFCTVAMSFYSTVIDRRNVFINMSQLPVITGYIMFLATTNPYVRYAGTFLICAGTFANGALSNAQVSANLVTDTARASGIGFNVMLGNIGGLISTWCFLPFDGPNYPIGNGLNLASCSSIFLLTIVLHVYMKWSNKRRERIDVSQALAGHSVEEIRDMDWKHPGFLWRP</sequence>
<feature type="transmembrane region" description="Helical" evidence="7">
    <location>
        <begin position="207"/>
        <end position="228"/>
    </location>
</feature>
<feature type="transmembrane region" description="Helical" evidence="7">
    <location>
        <begin position="307"/>
        <end position="334"/>
    </location>
</feature>
<name>A0A8J2IHU1_FUSEQ</name>
<feature type="transmembrane region" description="Helical" evidence="7">
    <location>
        <begin position="147"/>
        <end position="168"/>
    </location>
</feature>
<feature type="transmembrane region" description="Helical" evidence="7">
    <location>
        <begin position="442"/>
        <end position="461"/>
    </location>
</feature>
<keyword evidence="3 7" id="KW-0812">Transmembrane</keyword>
<dbReference type="InterPro" id="IPR011701">
    <property type="entry name" value="MFS"/>
</dbReference>
<evidence type="ECO:0000313" key="10">
    <source>
        <dbReference type="Proteomes" id="UP000693738"/>
    </source>
</evidence>
<evidence type="ECO:0000256" key="6">
    <source>
        <dbReference type="SAM" id="MobiDB-lite"/>
    </source>
</evidence>
<comment type="subcellular location">
    <subcellularLocation>
        <location evidence="1">Membrane</location>
        <topology evidence="1">Multi-pass membrane protein</topology>
    </subcellularLocation>
</comment>
<dbReference type="Pfam" id="PF07690">
    <property type="entry name" value="MFS_1"/>
    <property type="match status" value="1"/>
</dbReference>
<feature type="region of interest" description="Disordered" evidence="6">
    <location>
        <begin position="1"/>
        <end position="20"/>
    </location>
</feature>
<feature type="transmembrane region" description="Helical" evidence="7">
    <location>
        <begin position="240"/>
        <end position="260"/>
    </location>
</feature>
<dbReference type="GO" id="GO:0016020">
    <property type="term" value="C:membrane"/>
    <property type="evidence" value="ECO:0007669"/>
    <property type="project" value="UniProtKB-SubCell"/>
</dbReference>
<reference evidence="9" key="1">
    <citation type="submission" date="2021-05" db="EMBL/GenBank/DDBJ databases">
        <authorList>
            <person name="Khan N."/>
        </authorList>
    </citation>
    <scope>NUCLEOTIDE SEQUENCE</scope>
</reference>